<dbReference type="EMBL" id="MT104467">
    <property type="protein sequence ID" value="QJD54704.1"/>
    <property type="molecule type" value="Genomic_DNA"/>
</dbReference>
<protein>
    <submittedName>
        <fullName evidence="1">Putative RNA polymerase</fullName>
    </submittedName>
</protein>
<accession>A0A6M3T948</accession>
<organism evidence="1 2">
    <name type="scientific">Pseudomonas phage MR4</name>
    <dbReference type="NCBI Taxonomy" id="2711171"/>
    <lineage>
        <taxon>Viruses</taxon>
        <taxon>Duplodnaviria</taxon>
        <taxon>Heunggongvirae</taxon>
        <taxon>Uroviricota</taxon>
        <taxon>Caudoviricetes</taxon>
        <taxon>Autographivirales</taxon>
        <taxon>Gajwadongvirus</taxon>
        <taxon>Gajwadongvirus MR4</taxon>
    </lineage>
</organism>
<evidence type="ECO:0000313" key="2">
    <source>
        <dbReference type="Proteomes" id="UP000503591"/>
    </source>
</evidence>
<evidence type="ECO:0000313" key="1">
    <source>
        <dbReference type="EMBL" id="QJD54704.1"/>
    </source>
</evidence>
<keyword evidence="2" id="KW-1185">Reference proteome</keyword>
<name>A0A6M3T948_9CAUD</name>
<reference evidence="1 2" key="1">
    <citation type="journal article" date="2020" name="Microb. Biotechnol.">
        <title>Phage biocontrol to combat Pseudomonas syringae pathogens causing disease in cherry.</title>
        <authorList>
            <person name="Rabiey M."/>
            <person name="Roy S.R."/>
            <person name="Holtappels D."/>
            <person name="Franceschetti L."/>
            <person name="Quilty B.J."/>
            <person name="Creeth R."/>
            <person name="Sundin G.W."/>
            <person name="Wagemans J."/>
            <person name="Lavigne R."/>
            <person name="Jackson R.W."/>
        </authorList>
    </citation>
    <scope>NUCLEOTIDE SEQUENCE [LARGE SCALE GENOMIC DNA]</scope>
</reference>
<proteinExistence type="predicted"/>
<sequence length="110" mass="12808">MIHINELSIYRLRKLAKEKRWSGLGIAYRYVKFKKLSKLRPVIREIQVGETLVYAYQTLLVQPCGGTRAVTWVRSLFGNEYTAVEDFKGIRKCHATYRSGDKILVVTGWR</sequence>
<gene>
    <name evidence="1" type="ORF">PssvBMR4_gp06</name>
</gene>
<dbReference type="Proteomes" id="UP000503591">
    <property type="component" value="Genome"/>
</dbReference>